<dbReference type="AlphaFoldDB" id="A0A222G3N2"/>
<dbReference type="KEGG" id="cber:B5D82_01385"/>
<keyword evidence="1 4" id="KW-0808">Transferase</keyword>
<dbReference type="NCBIfam" id="NF045761">
    <property type="entry name" value="NAMPUrTaseMurU"/>
    <property type="match status" value="1"/>
</dbReference>
<dbReference type="CDD" id="cd06422">
    <property type="entry name" value="NTP_transferase_like_1"/>
    <property type="match status" value="1"/>
</dbReference>
<evidence type="ECO:0000313" key="4">
    <source>
        <dbReference type="EMBL" id="ASP46546.1"/>
    </source>
</evidence>
<dbReference type="Gene3D" id="3.90.550.10">
    <property type="entry name" value="Spore Coat Polysaccharide Biosynthesis Protein SpsA, Chain A"/>
    <property type="match status" value="1"/>
</dbReference>
<protein>
    <submittedName>
        <fullName evidence="4">Nucleotidyltransferase family protein</fullName>
    </submittedName>
</protein>
<dbReference type="EMBL" id="CP020465">
    <property type="protein sequence ID" value="ASP46546.1"/>
    <property type="molecule type" value="Genomic_DNA"/>
</dbReference>
<dbReference type="Proteomes" id="UP000202259">
    <property type="component" value="Chromosome"/>
</dbReference>
<feature type="domain" description="Nucleotidyl transferase" evidence="3">
    <location>
        <begin position="2"/>
        <end position="231"/>
    </location>
</feature>
<keyword evidence="2" id="KW-0548">Nucleotidyltransferase</keyword>
<dbReference type="InterPro" id="IPR029044">
    <property type="entry name" value="Nucleotide-diphossugar_trans"/>
</dbReference>
<dbReference type="InterPro" id="IPR054790">
    <property type="entry name" value="MurU"/>
</dbReference>
<dbReference type="GO" id="GO:0016779">
    <property type="term" value="F:nucleotidyltransferase activity"/>
    <property type="evidence" value="ECO:0007669"/>
    <property type="project" value="UniProtKB-KW"/>
</dbReference>
<dbReference type="PANTHER" id="PTHR43584">
    <property type="entry name" value="NUCLEOTIDYL TRANSFERASE"/>
    <property type="match status" value="1"/>
</dbReference>
<evidence type="ECO:0000259" key="3">
    <source>
        <dbReference type="Pfam" id="PF00483"/>
    </source>
</evidence>
<dbReference type="OrthoDB" id="9788272at2"/>
<name>A0A222G3N2_9GAMM</name>
<evidence type="ECO:0000256" key="2">
    <source>
        <dbReference type="ARBA" id="ARBA00022695"/>
    </source>
</evidence>
<organism evidence="4 5">
    <name type="scientific">Cognaticolwellia beringensis</name>
    <dbReference type="NCBI Taxonomy" id="1967665"/>
    <lineage>
        <taxon>Bacteria</taxon>
        <taxon>Pseudomonadati</taxon>
        <taxon>Pseudomonadota</taxon>
        <taxon>Gammaproteobacteria</taxon>
        <taxon>Alteromonadales</taxon>
        <taxon>Colwelliaceae</taxon>
        <taxon>Cognaticolwellia</taxon>
    </lineage>
</organism>
<dbReference type="InterPro" id="IPR005835">
    <property type="entry name" value="NTP_transferase_dom"/>
</dbReference>
<keyword evidence="5" id="KW-1185">Reference proteome</keyword>
<dbReference type="SUPFAM" id="SSF53448">
    <property type="entry name" value="Nucleotide-diphospho-sugar transferases"/>
    <property type="match status" value="1"/>
</dbReference>
<dbReference type="Pfam" id="PF00483">
    <property type="entry name" value="NTP_transferase"/>
    <property type="match status" value="1"/>
</dbReference>
<dbReference type="RefSeq" id="WP_081148619.1">
    <property type="nucleotide sequence ID" value="NZ_CP020465.1"/>
</dbReference>
<reference evidence="4 5" key="1">
    <citation type="submission" date="2017-08" db="EMBL/GenBank/DDBJ databases">
        <title>Complete genome of Colwellia sp. NB097-1, a psychrophile bacterium ioslated from Bering Sea.</title>
        <authorList>
            <person name="Chen X."/>
        </authorList>
    </citation>
    <scope>NUCLEOTIDE SEQUENCE [LARGE SCALE GENOMIC DNA]</scope>
    <source>
        <strain evidence="4 5">NB097-1</strain>
    </source>
</reference>
<proteinExistence type="predicted"/>
<dbReference type="InterPro" id="IPR050065">
    <property type="entry name" value="GlmU-like"/>
</dbReference>
<evidence type="ECO:0000256" key="1">
    <source>
        <dbReference type="ARBA" id="ARBA00022679"/>
    </source>
</evidence>
<dbReference type="PANTHER" id="PTHR43584:SF8">
    <property type="entry name" value="N-ACETYLMURAMATE ALPHA-1-PHOSPHATE URIDYLYLTRANSFERASE"/>
    <property type="match status" value="1"/>
</dbReference>
<accession>A0A222G3N2</accession>
<sequence>MKAMILAAGRGERMRPLTDSCPKPLLKVRGLALIEYHIKNLVAAGINDIVINHAWLGQQIVDYLGDGERFSANISYSEEASALETAGGIMKALPMLVEHEDDVFVVINGDIYCDYNLKNLPQLSAEFNAHLLLVENPEHNPKGDFQLAKGMLVNPKSNQQETYTFSGIALYRKSFFKQYTATEHDALMQLTKIQPLAPMLRAGAEQNKVSASVITSAWTDVGTPERLAKLNTI</sequence>
<evidence type="ECO:0000313" key="5">
    <source>
        <dbReference type="Proteomes" id="UP000202259"/>
    </source>
</evidence>
<gene>
    <name evidence="4" type="ORF">B5D82_01385</name>
</gene>